<comment type="caution">
    <text evidence="2">The sequence shown here is derived from an EMBL/GenBank/DDBJ whole genome shotgun (WGS) entry which is preliminary data.</text>
</comment>
<organism evidence="2 3">
    <name type="scientific">Actinomycetospora aurantiaca</name>
    <dbReference type="NCBI Taxonomy" id="3129233"/>
    <lineage>
        <taxon>Bacteria</taxon>
        <taxon>Bacillati</taxon>
        <taxon>Actinomycetota</taxon>
        <taxon>Actinomycetes</taxon>
        <taxon>Pseudonocardiales</taxon>
        <taxon>Pseudonocardiaceae</taxon>
        <taxon>Actinomycetospora</taxon>
    </lineage>
</organism>
<sequence>MNTDVLVVGAGPAGSSAAAWAAQAGHDVVLLDAAVFPRDKACGDGLTPRAIAELTKLGLGDWVRGRGENRGLRAAGFGQLLTLPWPGGSLPAHGGAVARTELDARIRSVALERGATPVEGRRAVDVEFSGDRVSAVVLDDGSRIGCRSLVVADGARSTLGRVLGRVWHKDTAYGVAARGYIRSGRHDDPWISSHLELRGTDDEVLSGYGWVFPLHDGSVNIGVGTLATDKRPANVRLRSLIAHYADQRREDWQLDGEVRDVASALLPMGGAVSGVAGRNWALVGDAAGCVNPLNGEGIDYGLETGRLVVELLGTDDWSLAWPATLRSHYGSAFSIARRLAKLLTMPRLLPLAGPVGMRSKALMTVALRVMGNLVTEEDHDVVARAWRLAGRASLRADELPPFPAADLRTPVRRVRHHAGSGAAEPA</sequence>
<dbReference type="InterPro" id="IPR011777">
    <property type="entry name" value="Geranylgeranyl_Rdtase_fam"/>
</dbReference>
<dbReference type="PRINTS" id="PR00420">
    <property type="entry name" value="RNGMNOXGNASE"/>
</dbReference>
<dbReference type="EMBL" id="JBBEGN010000003">
    <property type="protein sequence ID" value="MEJ2867863.1"/>
    <property type="molecule type" value="Genomic_DNA"/>
</dbReference>
<dbReference type="Pfam" id="PF01494">
    <property type="entry name" value="FAD_binding_3"/>
    <property type="match status" value="1"/>
</dbReference>
<name>A0ABU8MN61_9PSEU</name>
<dbReference type="RefSeq" id="WP_337694470.1">
    <property type="nucleotide sequence ID" value="NZ_JBBEGN010000003.1"/>
</dbReference>
<dbReference type="PANTHER" id="PTHR42685:SF22">
    <property type="entry name" value="CONDITIONED MEDIUM FACTOR RECEPTOR 1"/>
    <property type="match status" value="1"/>
</dbReference>
<feature type="domain" description="FAD-binding" evidence="1">
    <location>
        <begin position="3"/>
        <end position="164"/>
    </location>
</feature>
<dbReference type="InterPro" id="IPR050407">
    <property type="entry name" value="Geranylgeranyl_reductase"/>
</dbReference>
<evidence type="ECO:0000259" key="1">
    <source>
        <dbReference type="Pfam" id="PF01494"/>
    </source>
</evidence>
<proteinExistence type="predicted"/>
<dbReference type="InterPro" id="IPR002938">
    <property type="entry name" value="FAD-bd"/>
</dbReference>
<gene>
    <name evidence="2" type="ORF">WCD74_08815</name>
</gene>
<accession>A0ABU8MN61</accession>
<keyword evidence="3" id="KW-1185">Reference proteome</keyword>
<dbReference type="SUPFAM" id="SSF51905">
    <property type="entry name" value="FAD/NAD(P)-binding domain"/>
    <property type="match status" value="1"/>
</dbReference>
<protein>
    <submittedName>
        <fullName evidence="2">Geranylgeranyl reductase family protein</fullName>
    </submittedName>
</protein>
<dbReference type="Proteomes" id="UP001385809">
    <property type="component" value="Unassembled WGS sequence"/>
</dbReference>
<dbReference type="PANTHER" id="PTHR42685">
    <property type="entry name" value="GERANYLGERANYL DIPHOSPHATE REDUCTASE"/>
    <property type="match status" value="1"/>
</dbReference>
<evidence type="ECO:0000313" key="2">
    <source>
        <dbReference type="EMBL" id="MEJ2867863.1"/>
    </source>
</evidence>
<reference evidence="2 3" key="1">
    <citation type="submission" date="2024-03" db="EMBL/GenBank/DDBJ databases">
        <title>Actinomycetospora sp. OC33-EN08, a novel actinomycete isolated from wild orchid (Aerides multiflora).</title>
        <authorList>
            <person name="Suriyachadkun C."/>
        </authorList>
    </citation>
    <scope>NUCLEOTIDE SEQUENCE [LARGE SCALE GENOMIC DNA]</scope>
    <source>
        <strain evidence="2 3">OC33-EN08</strain>
    </source>
</reference>
<dbReference type="NCBIfam" id="TIGR02032">
    <property type="entry name" value="GG-red-SF"/>
    <property type="match status" value="1"/>
</dbReference>
<dbReference type="Gene3D" id="3.50.50.60">
    <property type="entry name" value="FAD/NAD(P)-binding domain"/>
    <property type="match status" value="1"/>
</dbReference>
<dbReference type="InterPro" id="IPR036188">
    <property type="entry name" value="FAD/NAD-bd_sf"/>
</dbReference>
<evidence type="ECO:0000313" key="3">
    <source>
        <dbReference type="Proteomes" id="UP001385809"/>
    </source>
</evidence>